<dbReference type="GeneID" id="69022101"/>
<gene>
    <name evidence="2" type="ORF">GCG54_00014994</name>
</gene>
<proteinExistence type="predicted"/>
<dbReference type="InterPro" id="IPR002347">
    <property type="entry name" value="SDR_fam"/>
</dbReference>
<reference evidence="2" key="1">
    <citation type="journal article" date="2020" name="Phytopathology">
        <title>Genome sequence and comparative analysis of Colletotrichum gloeosporioides isolated from Liriodendron leaves.</title>
        <authorList>
            <person name="Fu F.F."/>
            <person name="Hao Z."/>
            <person name="Wang P."/>
            <person name="Lu Y."/>
            <person name="Xue L.J."/>
            <person name="Wei G."/>
            <person name="Tian Y."/>
            <person name="Baishi H."/>
            <person name="Xu H."/>
            <person name="Shi J."/>
            <person name="Cheng T."/>
            <person name="Wang G."/>
            <person name="Yi Y."/>
            <person name="Chen J."/>
        </authorList>
    </citation>
    <scope>NUCLEOTIDE SEQUENCE</scope>
    <source>
        <strain evidence="2">Lc1</strain>
    </source>
</reference>
<dbReference type="AlphaFoldDB" id="A0A8H4CD56"/>
<dbReference type="InterPro" id="IPR036291">
    <property type="entry name" value="NAD(P)-bd_dom_sf"/>
</dbReference>
<dbReference type="Proteomes" id="UP000613401">
    <property type="component" value="Unassembled WGS sequence"/>
</dbReference>
<comment type="caution">
    <text evidence="2">The sequence shown here is derived from an EMBL/GenBank/DDBJ whole genome shotgun (WGS) entry which is preliminary data.</text>
</comment>
<dbReference type="SUPFAM" id="SSF51735">
    <property type="entry name" value="NAD(P)-binding Rossmann-fold domains"/>
    <property type="match status" value="1"/>
</dbReference>
<keyword evidence="1" id="KW-0560">Oxidoreductase</keyword>
<dbReference type="InterPro" id="IPR052228">
    <property type="entry name" value="Sec_Metab_Biosynth_Oxidored"/>
</dbReference>
<protein>
    <submittedName>
        <fullName evidence="2">Oxidoreductase andH</fullName>
    </submittedName>
</protein>
<evidence type="ECO:0000256" key="1">
    <source>
        <dbReference type="ARBA" id="ARBA00023002"/>
    </source>
</evidence>
<evidence type="ECO:0000313" key="3">
    <source>
        <dbReference type="Proteomes" id="UP000613401"/>
    </source>
</evidence>
<accession>A0A8H4CD56</accession>
<name>A0A8H4CD56_COLGL</name>
<reference evidence="2" key="2">
    <citation type="submission" date="2020-03" db="EMBL/GenBank/DDBJ databases">
        <authorList>
            <person name="Fu F.-F."/>
            <person name="Chen J."/>
        </authorList>
    </citation>
    <scope>NUCLEOTIDE SEQUENCE</scope>
    <source>
        <strain evidence="2">Lc1</strain>
    </source>
</reference>
<organism evidence="2 3">
    <name type="scientific">Colletotrichum gloeosporioides</name>
    <name type="common">Anthracnose fungus</name>
    <name type="synonym">Glomerella cingulata</name>
    <dbReference type="NCBI Taxonomy" id="474922"/>
    <lineage>
        <taxon>Eukaryota</taxon>
        <taxon>Fungi</taxon>
        <taxon>Dikarya</taxon>
        <taxon>Ascomycota</taxon>
        <taxon>Pezizomycotina</taxon>
        <taxon>Sordariomycetes</taxon>
        <taxon>Hypocreomycetidae</taxon>
        <taxon>Glomerellales</taxon>
        <taxon>Glomerellaceae</taxon>
        <taxon>Colletotrichum</taxon>
        <taxon>Colletotrichum gloeosporioides species complex</taxon>
    </lineage>
</organism>
<dbReference type="Gene3D" id="3.40.50.720">
    <property type="entry name" value="NAD(P)-binding Rossmann-like Domain"/>
    <property type="match status" value="1"/>
</dbReference>
<dbReference type="RefSeq" id="XP_045260935.1">
    <property type="nucleotide sequence ID" value="XM_045414813.1"/>
</dbReference>
<dbReference type="PANTHER" id="PTHR47534">
    <property type="entry name" value="YALI0E05731P"/>
    <property type="match status" value="1"/>
</dbReference>
<keyword evidence="3" id="KW-1185">Reference proteome</keyword>
<dbReference type="PANTHER" id="PTHR47534:SF3">
    <property type="entry name" value="ALCOHOL DEHYDROGENASE-LIKE C-TERMINAL DOMAIN-CONTAINING PROTEIN"/>
    <property type="match status" value="1"/>
</dbReference>
<dbReference type="GO" id="GO:0016491">
    <property type="term" value="F:oxidoreductase activity"/>
    <property type="evidence" value="ECO:0007669"/>
    <property type="project" value="UniProtKB-KW"/>
</dbReference>
<sequence length="338" mass="36343">MVSLKDIEVSNKGIEALGPDLVAVFVGATNGVGETTLKRFAKHALRPRVYVVGRSQEAADRILTECRASSNGGTFTFIKGDTSRMSNIDDICNQITHSEKAINILCLTIGTLQIGFDTEDGLHYPMALTVYARHRFVSNLLPSLRRADRLRRVVSVFGATFEGTIDMNDFQGSSKGWPKLQAHMASIITLSLEAFQKAAPEVSFVHNFPGAVESGITRGSIGPLMRTLKTIFGVLGSLVHIPLEEAGERHLFLCTSARFSSGVEDAAPGVPLPDGQTLARGVTGELGTGVYSIDANGECATVKVERLLAMFREQGTAGQAFDRVENDISKILSSGAKE</sequence>
<dbReference type="Pfam" id="PF00106">
    <property type="entry name" value="adh_short"/>
    <property type="match status" value="1"/>
</dbReference>
<dbReference type="EMBL" id="WVTB01000066">
    <property type="protein sequence ID" value="KAF3801776.1"/>
    <property type="molecule type" value="Genomic_DNA"/>
</dbReference>
<evidence type="ECO:0000313" key="2">
    <source>
        <dbReference type="EMBL" id="KAF3801776.1"/>
    </source>
</evidence>